<reference evidence="3 4" key="1">
    <citation type="submission" date="2019-03" db="EMBL/GenBank/DDBJ databases">
        <title>Genomic Encyclopedia of Type Strains, Phase IV (KMG-IV): sequencing the most valuable type-strain genomes for metagenomic binning, comparative biology and taxonomic classification.</title>
        <authorList>
            <person name="Goeker M."/>
        </authorList>
    </citation>
    <scope>NUCLEOTIDE SEQUENCE [LARGE SCALE GENOMIC DNA]</scope>
    <source>
        <strain evidence="3 4">DSM 23802</strain>
    </source>
</reference>
<dbReference type="PROSITE" id="PS51273">
    <property type="entry name" value="GATASE_TYPE_1"/>
    <property type="match status" value="1"/>
</dbReference>
<protein>
    <submittedName>
        <fullName evidence="3">Aminodeoxychorismate synthase glutamine amidotransferase subunit</fullName>
    </submittedName>
</protein>
<dbReference type="RefSeq" id="WP_132769387.1">
    <property type="nucleotide sequence ID" value="NZ_SMAB01000013.1"/>
</dbReference>
<dbReference type="Pfam" id="PF00117">
    <property type="entry name" value="GATase"/>
    <property type="match status" value="1"/>
</dbReference>
<gene>
    <name evidence="3" type="ORF">EDD72_11337</name>
</gene>
<name>A0A4R3KE93_9BACI</name>
<dbReference type="PANTHER" id="PTHR43418">
    <property type="entry name" value="MULTIFUNCTIONAL TRYPTOPHAN BIOSYNTHESIS PROTEIN-RELATED"/>
    <property type="match status" value="1"/>
</dbReference>
<dbReference type="CDD" id="cd01743">
    <property type="entry name" value="GATase1_Anthranilate_Synthase"/>
    <property type="match status" value="1"/>
</dbReference>
<dbReference type="NCBIfam" id="TIGR00566">
    <property type="entry name" value="trpG_papA"/>
    <property type="match status" value="1"/>
</dbReference>
<comment type="caution">
    <text evidence="3">The sequence shown here is derived from an EMBL/GenBank/DDBJ whole genome shotgun (WGS) entry which is preliminary data.</text>
</comment>
<dbReference type="FunFam" id="3.40.50.880:FF:000003">
    <property type="entry name" value="Anthranilate synthase component II"/>
    <property type="match status" value="1"/>
</dbReference>
<dbReference type="GO" id="GO:0004049">
    <property type="term" value="F:anthranilate synthase activity"/>
    <property type="evidence" value="ECO:0007669"/>
    <property type="project" value="TreeGrafter"/>
</dbReference>
<dbReference type="PRINTS" id="PR00097">
    <property type="entry name" value="ANTSNTHASEII"/>
</dbReference>
<dbReference type="AlphaFoldDB" id="A0A4R3KE93"/>
<dbReference type="InterPro" id="IPR006221">
    <property type="entry name" value="TrpG/PapA_dom"/>
</dbReference>
<keyword evidence="4" id="KW-1185">Reference proteome</keyword>
<evidence type="ECO:0000313" key="3">
    <source>
        <dbReference type="EMBL" id="TCS81279.1"/>
    </source>
</evidence>
<dbReference type="PANTHER" id="PTHR43418:SF4">
    <property type="entry name" value="MULTIFUNCTIONAL TRYPTOPHAN BIOSYNTHESIS PROTEIN"/>
    <property type="match status" value="1"/>
</dbReference>
<dbReference type="PRINTS" id="PR00096">
    <property type="entry name" value="GATASE"/>
</dbReference>
<dbReference type="OrthoDB" id="9804328at2"/>
<dbReference type="Proteomes" id="UP000295788">
    <property type="component" value="Unassembled WGS sequence"/>
</dbReference>
<dbReference type="PRINTS" id="PR00099">
    <property type="entry name" value="CPSGATASE"/>
</dbReference>
<dbReference type="Gene3D" id="3.40.50.880">
    <property type="match status" value="1"/>
</dbReference>
<dbReference type="GO" id="GO:0016740">
    <property type="term" value="F:transferase activity"/>
    <property type="evidence" value="ECO:0007669"/>
    <property type="project" value="UniProtKB-KW"/>
</dbReference>
<dbReference type="SUPFAM" id="SSF52317">
    <property type="entry name" value="Class I glutamine amidotransferase-like"/>
    <property type="match status" value="1"/>
</dbReference>
<dbReference type="GO" id="GO:0005829">
    <property type="term" value="C:cytosol"/>
    <property type="evidence" value="ECO:0007669"/>
    <property type="project" value="TreeGrafter"/>
</dbReference>
<keyword evidence="3" id="KW-0808">Transferase</keyword>
<feature type="domain" description="Glutamine amidotransferase" evidence="2">
    <location>
        <begin position="3"/>
        <end position="184"/>
    </location>
</feature>
<dbReference type="GO" id="GO:0000162">
    <property type="term" value="P:L-tryptophan biosynthetic process"/>
    <property type="evidence" value="ECO:0007669"/>
    <property type="project" value="TreeGrafter"/>
</dbReference>
<evidence type="ECO:0000256" key="1">
    <source>
        <dbReference type="ARBA" id="ARBA00022962"/>
    </source>
</evidence>
<keyword evidence="1 3" id="KW-0315">Glutamine amidotransferase</keyword>
<dbReference type="InterPro" id="IPR050472">
    <property type="entry name" value="Anth_synth/Amidotransfase"/>
</dbReference>
<accession>A0A4R3KE93</accession>
<evidence type="ECO:0000313" key="4">
    <source>
        <dbReference type="Proteomes" id="UP000295788"/>
    </source>
</evidence>
<proteinExistence type="predicted"/>
<sequence>MILVIDNYDSFTYNLVQLAEELGEKCIVKRNDEITIEEIEKMNPDYILISPGPGIPEEAGISMEVIQKIGKKIPTLGVCLGHQAIAKAFGGEIKLAEQLMHGKASLVQHNKTPLFQGVPQVFLAGRYHSWIIDETEIPDEIEVTAKTVDGEIMAIRHKQYPIVGVQFHPESILTPEGKKILANYLQHYKGYGETA</sequence>
<dbReference type="InterPro" id="IPR017926">
    <property type="entry name" value="GATASE"/>
</dbReference>
<organism evidence="3 4">
    <name type="scientific">Tepidibacillus fermentans</name>
    <dbReference type="NCBI Taxonomy" id="1281767"/>
    <lineage>
        <taxon>Bacteria</taxon>
        <taxon>Bacillati</taxon>
        <taxon>Bacillota</taxon>
        <taxon>Bacilli</taxon>
        <taxon>Bacillales</taxon>
        <taxon>Bacillaceae</taxon>
        <taxon>Tepidibacillus</taxon>
    </lineage>
</organism>
<dbReference type="InterPro" id="IPR029062">
    <property type="entry name" value="Class_I_gatase-like"/>
</dbReference>
<dbReference type="EMBL" id="SMAB01000013">
    <property type="protein sequence ID" value="TCS81279.1"/>
    <property type="molecule type" value="Genomic_DNA"/>
</dbReference>
<evidence type="ECO:0000259" key="2">
    <source>
        <dbReference type="Pfam" id="PF00117"/>
    </source>
</evidence>